<dbReference type="RefSeq" id="WP_341683890.1">
    <property type="nucleotide sequence ID" value="NZ_JBBYHT010000010.1"/>
</dbReference>
<gene>
    <name evidence="1" type="ORF">AAEO58_13280</name>
</gene>
<accession>A0ABU9I9C1</accession>
<reference evidence="1 2" key="1">
    <citation type="submission" date="2024-04" db="EMBL/GenBank/DDBJ databases">
        <title>Flavobacterium sp. DGU41 16S ribosomal RNA gene Genome sequencing and assembly.</title>
        <authorList>
            <person name="Park S."/>
        </authorList>
    </citation>
    <scope>NUCLEOTIDE SEQUENCE [LARGE SCALE GENOMIC DNA]</scope>
    <source>
        <strain evidence="1 2">DGU41</strain>
    </source>
</reference>
<evidence type="ECO:0000313" key="2">
    <source>
        <dbReference type="Proteomes" id="UP001393056"/>
    </source>
</evidence>
<keyword evidence="2" id="KW-1185">Reference proteome</keyword>
<organism evidence="1 2">
    <name type="scientific">Flavobacterium helocola</name>
    <dbReference type="NCBI Taxonomy" id="3139139"/>
    <lineage>
        <taxon>Bacteria</taxon>
        <taxon>Pseudomonadati</taxon>
        <taxon>Bacteroidota</taxon>
        <taxon>Flavobacteriia</taxon>
        <taxon>Flavobacteriales</taxon>
        <taxon>Flavobacteriaceae</taxon>
        <taxon>Flavobacterium</taxon>
    </lineage>
</organism>
<protein>
    <submittedName>
        <fullName evidence="1">Uncharacterized protein</fullName>
    </submittedName>
</protein>
<dbReference type="EMBL" id="JBBYHT010000010">
    <property type="protein sequence ID" value="MEL1249019.1"/>
    <property type="molecule type" value="Genomic_DNA"/>
</dbReference>
<evidence type="ECO:0000313" key="1">
    <source>
        <dbReference type="EMBL" id="MEL1249019.1"/>
    </source>
</evidence>
<dbReference type="Proteomes" id="UP001393056">
    <property type="component" value="Unassembled WGS sequence"/>
</dbReference>
<proteinExistence type="predicted"/>
<name>A0ABU9I9C1_9FLAO</name>
<sequence length="114" mass="13404">MGDFSTLQDIPKMYNNCKEHEHHDMTPLDFITDHLINIDGLFDKHDNGDEQKPHKNIDFTFSNFTATLFFQEVNTFEFKSIKVTIENSIVISNYKKAIYTFNHTLSIFRPPIFV</sequence>
<comment type="caution">
    <text evidence="1">The sequence shown here is derived from an EMBL/GenBank/DDBJ whole genome shotgun (WGS) entry which is preliminary data.</text>
</comment>